<gene>
    <name evidence="1" type="ORF">C6Y53_18995</name>
</gene>
<organism evidence="1 2">
    <name type="scientific">Pukyongiella litopenaei</name>
    <dbReference type="NCBI Taxonomy" id="2605946"/>
    <lineage>
        <taxon>Bacteria</taxon>
        <taxon>Pseudomonadati</taxon>
        <taxon>Pseudomonadota</taxon>
        <taxon>Alphaproteobacteria</taxon>
        <taxon>Rhodobacterales</taxon>
        <taxon>Paracoccaceae</taxon>
        <taxon>Pukyongiella</taxon>
    </lineage>
</organism>
<proteinExistence type="predicted"/>
<reference evidence="2" key="1">
    <citation type="submission" date="2018-03" db="EMBL/GenBank/DDBJ databases">
        <title>Genomic analysis of the strain SH-1 isolated from shrimp intestine.</title>
        <authorList>
            <person name="Kim Y.-S."/>
            <person name="Kim S.-E."/>
            <person name="Kim K.-H."/>
        </authorList>
    </citation>
    <scope>NUCLEOTIDE SEQUENCE [LARGE SCALE GENOMIC DNA]</scope>
    <source>
        <strain evidence="2">SH-1</strain>
    </source>
</reference>
<dbReference type="EMBL" id="CP027665">
    <property type="protein sequence ID" value="QEP30318.1"/>
    <property type="molecule type" value="Genomic_DNA"/>
</dbReference>
<dbReference type="Proteomes" id="UP000237655">
    <property type="component" value="Chromosome"/>
</dbReference>
<accession>A0A5C2H1I4</accession>
<dbReference type="AlphaFoldDB" id="A0A5C2H1I4"/>
<sequence>MIKQIASKHPILYCLEPDELDWANLQFEEAECFRIAMKTLNEEYSVPSLPVHDSLIVRRRDYELAAFELQRVYRERFGYAPTMTMDDSILDVEDPYDF</sequence>
<dbReference type="KEGG" id="thas:C6Y53_18995"/>
<keyword evidence="2" id="KW-1185">Reference proteome</keyword>
<protein>
    <submittedName>
        <fullName evidence="1">Uncharacterized protein</fullName>
    </submittedName>
</protein>
<evidence type="ECO:0000313" key="1">
    <source>
        <dbReference type="EMBL" id="QEP30318.1"/>
    </source>
</evidence>
<evidence type="ECO:0000313" key="2">
    <source>
        <dbReference type="Proteomes" id="UP000237655"/>
    </source>
</evidence>
<name>A0A5C2H1I4_9RHOB</name>